<accession>A0A927J9G5</accession>
<dbReference type="PANTHER" id="PTHR39338">
    <property type="entry name" value="BLL5662 PROTEIN-RELATED"/>
    <property type="match status" value="1"/>
</dbReference>
<dbReference type="PIRSF" id="PIRSF010256">
    <property type="entry name" value="CoxE_vWa"/>
    <property type="match status" value="1"/>
</dbReference>
<dbReference type="InterPro" id="IPR011195">
    <property type="entry name" value="UCP010256"/>
</dbReference>
<dbReference type="AlphaFoldDB" id="A0A927J9G5"/>
<evidence type="ECO:0000313" key="2">
    <source>
        <dbReference type="Proteomes" id="UP000642993"/>
    </source>
</evidence>
<reference evidence="1" key="1">
    <citation type="submission" date="2020-09" db="EMBL/GenBank/DDBJ databases">
        <title>Hoyosella lacisalsi sp. nov., a halotolerant actinobacterium isolated from soil of Lake Gudzhirganskoe.</title>
        <authorList>
            <person name="Yang Q."/>
            <person name="Guo P.Y."/>
            <person name="Liu S.W."/>
            <person name="Li F.N."/>
            <person name="Sun C.H."/>
        </authorList>
    </citation>
    <scope>NUCLEOTIDE SEQUENCE</scope>
    <source>
        <strain evidence="1">G463</strain>
    </source>
</reference>
<comment type="caution">
    <text evidence="1">The sequence shown here is derived from an EMBL/GenBank/DDBJ whole genome shotgun (WGS) entry which is preliminary data.</text>
</comment>
<dbReference type="Pfam" id="PF05762">
    <property type="entry name" value="VWA_CoxE"/>
    <property type="match status" value="1"/>
</dbReference>
<dbReference type="EMBL" id="JACYWE010000001">
    <property type="protein sequence ID" value="MBD8505048.1"/>
    <property type="molecule type" value="Genomic_DNA"/>
</dbReference>
<protein>
    <submittedName>
        <fullName evidence="1">VWA domain-containing protein</fullName>
    </submittedName>
</protein>
<dbReference type="Proteomes" id="UP000642993">
    <property type="component" value="Unassembled WGS sequence"/>
</dbReference>
<proteinExistence type="predicted"/>
<dbReference type="RefSeq" id="WP_192037529.1">
    <property type="nucleotide sequence ID" value="NZ_JACYWE010000001.1"/>
</dbReference>
<dbReference type="PANTHER" id="PTHR39338:SF5">
    <property type="entry name" value="BLR6139 PROTEIN"/>
    <property type="match status" value="1"/>
</dbReference>
<organism evidence="1 2">
    <name type="scientific">Lolliginicoccus lacisalsi</name>
    <dbReference type="NCBI Taxonomy" id="2742202"/>
    <lineage>
        <taxon>Bacteria</taxon>
        <taxon>Bacillati</taxon>
        <taxon>Actinomycetota</taxon>
        <taxon>Actinomycetes</taxon>
        <taxon>Mycobacteriales</taxon>
        <taxon>Hoyosellaceae</taxon>
        <taxon>Lolliginicoccus</taxon>
    </lineage>
</organism>
<keyword evidence="2" id="KW-1185">Reference proteome</keyword>
<evidence type="ECO:0000313" key="1">
    <source>
        <dbReference type="EMBL" id="MBD8505048.1"/>
    </source>
</evidence>
<sequence>MLDRHLGFLQALRDAGVPASTSEGLDALDGIAALPALDRRKLHAIYGATLVKRQSHRQLFDTLFDLWFPEGETARETRSEPGASGVEALRGELTEAVLDGDEGELYEIAREAVEQLGQLPSARGTGTSWSPATVLTAMSPRTLMAGLMRSAAEEPAMPAAIARARFDARLERFEELVEAEARRRILEEQGAGAEAVRVQPLELVSFAAASQAEVAEMRRQLHPLARRLAARMSMKRHHGRRGALDFRRTIRASLATGGVPVHLKHRPKRPHRPELVVLCDISASGATFARFALLLLSALQQEFARVRSFVFISMAEEVSEHFARHSDALDALTAMEGAITQQVMGSGTDYGKVLRGFTDTYADALTPRTTLLVIGDARANNLPPRADAVAGLVGRARRAYWLNPEPRASWETGDSAALEYAEVIDMLECRNLAQLTEVIEELG</sequence>
<gene>
    <name evidence="1" type="ORF">HT102_00905</name>
</gene>
<dbReference type="InterPro" id="IPR008912">
    <property type="entry name" value="Uncharacterised_CoxE"/>
</dbReference>
<name>A0A927J9G5_9ACTN</name>